<name>A0A6J8CK55_MYTCO</name>
<dbReference type="PANTHER" id="PTHR25462:SF296">
    <property type="entry name" value="MEIOTIC P26, ISOFORM F"/>
    <property type="match status" value="1"/>
</dbReference>
<dbReference type="OrthoDB" id="6134495at2759"/>
<reference evidence="4 5" key="1">
    <citation type="submission" date="2020-06" db="EMBL/GenBank/DDBJ databases">
        <authorList>
            <person name="Li R."/>
            <person name="Bekaert M."/>
        </authorList>
    </citation>
    <scope>NUCLEOTIDE SEQUENCE [LARGE SCALE GENOMIC DNA]</scope>
    <source>
        <strain evidence="5">wild</strain>
    </source>
</reference>
<sequence length="321" mass="36596">MSELILCGPCGYAENDKDAEIWCTVCEEGLCAGCEKVHKSIKTSRNHRLISTEDYQQIKHISVSLKCKYHDKRLELYCKTHDIAVCVGCVPSHHMACSDVIPLDKAAENAKRSTALADLEDTLIIALQNIKQIITDRESAFENLEGQKQTIKHTINDTRARMMKKLDDLEQKILQELDTKHGSCKSEESKLLTCLKRSLRDLSCLREQTSQLKSFASDIQLFLGTRQTNEAVFKEVEAVKERIKSVQNYEVYLQLHPSVMGLMNEVDQLGEISIKKTTTSLPFKEAKVDQAQIQLPVQEVKSINNIQIRLRKRFNVEKKVF</sequence>
<protein>
    <recommendedName>
        <fullName evidence="3">B box-type domain-containing protein</fullName>
    </recommendedName>
</protein>
<feature type="domain" description="B box-type" evidence="3">
    <location>
        <begin position="62"/>
        <end position="103"/>
    </location>
</feature>
<evidence type="ECO:0000313" key="4">
    <source>
        <dbReference type="EMBL" id="CAC5395462.1"/>
    </source>
</evidence>
<dbReference type="EMBL" id="CACVKT020005510">
    <property type="protein sequence ID" value="CAC5395462.1"/>
    <property type="molecule type" value="Genomic_DNA"/>
</dbReference>
<feature type="coiled-coil region" evidence="2">
    <location>
        <begin position="152"/>
        <end position="179"/>
    </location>
</feature>
<dbReference type="GO" id="GO:0061630">
    <property type="term" value="F:ubiquitin protein ligase activity"/>
    <property type="evidence" value="ECO:0007669"/>
    <property type="project" value="TreeGrafter"/>
</dbReference>
<keyword evidence="1" id="KW-0863">Zinc-finger</keyword>
<dbReference type="GO" id="GO:0005654">
    <property type="term" value="C:nucleoplasm"/>
    <property type="evidence" value="ECO:0007669"/>
    <property type="project" value="TreeGrafter"/>
</dbReference>
<evidence type="ECO:0000259" key="3">
    <source>
        <dbReference type="PROSITE" id="PS50119"/>
    </source>
</evidence>
<dbReference type="PANTHER" id="PTHR25462">
    <property type="entry name" value="BONUS, ISOFORM C-RELATED"/>
    <property type="match status" value="1"/>
</dbReference>
<dbReference type="GO" id="GO:0008270">
    <property type="term" value="F:zinc ion binding"/>
    <property type="evidence" value="ECO:0007669"/>
    <property type="project" value="UniProtKB-KW"/>
</dbReference>
<keyword evidence="2" id="KW-0175">Coiled coil</keyword>
<dbReference type="Gene3D" id="3.30.160.60">
    <property type="entry name" value="Classic Zinc Finger"/>
    <property type="match status" value="1"/>
</dbReference>
<proteinExistence type="predicted"/>
<evidence type="ECO:0000313" key="5">
    <source>
        <dbReference type="Proteomes" id="UP000507470"/>
    </source>
</evidence>
<evidence type="ECO:0000256" key="2">
    <source>
        <dbReference type="SAM" id="Coils"/>
    </source>
</evidence>
<dbReference type="AlphaFoldDB" id="A0A6J8CK55"/>
<keyword evidence="1" id="KW-0862">Zinc</keyword>
<feature type="domain" description="B box-type" evidence="3">
    <location>
        <begin position="2"/>
        <end position="52"/>
    </location>
</feature>
<gene>
    <name evidence="4" type="ORF">MCOR_30132</name>
</gene>
<dbReference type="Proteomes" id="UP000507470">
    <property type="component" value="Unassembled WGS sequence"/>
</dbReference>
<evidence type="ECO:0000256" key="1">
    <source>
        <dbReference type="PROSITE-ProRule" id="PRU00024"/>
    </source>
</evidence>
<dbReference type="InterPro" id="IPR047153">
    <property type="entry name" value="TRIM45/56/19-like"/>
</dbReference>
<organism evidence="4 5">
    <name type="scientific">Mytilus coruscus</name>
    <name type="common">Sea mussel</name>
    <dbReference type="NCBI Taxonomy" id="42192"/>
    <lineage>
        <taxon>Eukaryota</taxon>
        <taxon>Metazoa</taxon>
        <taxon>Spiralia</taxon>
        <taxon>Lophotrochozoa</taxon>
        <taxon>Mollusca</taxon>
        <taxon>Bivalvia</taxon>
        <taxon>Autobranchia</taxon>
        <taxon>Pteriomorphia</taxon>
        <taxon>Mytilida</taxon>
        <taxon>Mytiloidea</taxon>
        <taxon>Mytilidae</taxon>
        <taxon>Mytilinae</taxon>
        <taxon>Mytilus</taxon>
    </lineage>
</organism>
<dbReference type="SUPFAM" id="SSF57845">
    <property type="entry name" value="B-box zinc-binding domain"/>
    <property type="match status" value="1"/>
</dbReference>
<dbReference type="Pfam" id="PF22586">
    <property type="entry name" value="ANCHR-like_BBOX"/>
    <property type="match status" value="1"/>
</dbReference>
<keyword evidence="5" id="KW-1185">Reference proteome</keyword>
<dbReference type="PROSITE" id="PS50119">
    <property type="entry name" value="ZF_BBOX"/>
    <property type="match status" value="2"/>
</dbReference>
<accession>A0A6J8CK55</accession>
<keyword evidence="1" id="KW-0479">Metal-binding</keyword>
<dbReference type="InterPro" id="IPR000315">
    <property type="entry name" value="Znf_B-box"/>
</dbReference>